<evidence type="ECO:0000313" key="1">
    <source>
        <dbReference type="EMBL" id="KAJ4712417.1"/>
    </source>
</evidence>
<name>A0ACC1XLV8_MELAZ</name>
<organism evidence="1 2">
    <name type="scientific">Melia azedarach</name>
    <name type="common">Chinaberry tree</name>
    <dbReference type="NCBI Taxonomy" id="155640"/>
    <lineage>
        <taxon>Eukaryota</taxon>
        <taxon>Viridiplantae</taxon>
        <taxon>Streptophyta</taxon>
        <taxon>Embryophyta</taxon>
        <taxon>Tracheophyta</taxon>
        <taxon>Spermatophyta</taxon>
        <taxon>Magnoliopsida</taxon>
        <taxon>eudicotyledons</taxon>
        <taxon>Gunneridae</taxon>
        <taxon>Pentapetalae</taxon>
        <taxon>rosids</taxon>
        <taxon>malvids</taxon>
        <taxon>Sapindales</taxon>
        <taxon>Meliaceae</taxon>
        <taxon>Melia</taxon>
    </lineage>
</organism>
<proteinExistence type="predicted"/>
<sequence>MNLLGTITTSLFSILVSLCLLLFYAYADADHTRSWSAFYTLLLLAVVLATVIVAAARVTMVTWITVLVLLAFAGNRRRVLVKHGRKITADVATYLIKGSA</sequence>
<evidence type="ECO:0000313" key="2">
    <source>
        <dbReference type="Proteomes" id="UP001164539"/>
    </source>
</evidence>
<dbReference type="Proteomes" id="UP001164539">
    <property type="component" value="Chromosome 8"/>
</dbReference>
<reference evidence="1 2" key="1">
    <citation type="journal article" date="2023" name="Science">
        <title>Complex scaffold remodeling in plant triterpene biosynthesis.</title>
        <authorList>
            <person name="De La Pena R."/>
            <person name="Hodgson H."/>
            <person name="Liu J.C."/>
            <person name="Stephenson M.J."/>
            <person name="Martin A.C."/>
            <person name="Owen C."/>
            <person name="Harkess A."/>
            <person name="Leebens-Mack J."/>
            <person name="Jimenez L.E."/>
            <person name="Osbourn A."/>
            <person name="Sattely E.S."/>
        </authorList>
    </citation>
    <scope>NUCLEOTIDE SEQUENCE [LARGE SCALE GENOMIC DNA]</scope>
    <source>
        <strain evidence="2">cv. JPN11</strain>
        <tissue evidence="1">Leaf</tissue>
    </source>
</reference>
<comment type="caution">
    <text evidence="1">The sequence shown here is derived from an EMBL/GenBank/DDBJ whole genome shotgun (WGS) entry which is preliminary data.</text>
</comment>
<keyword evidence="2" id="KW-1185">Reference proteome</keyword>
<accession>A0ACC1XLV8</accession>
<protein>
    <submittedName>
        <fullName evidence="1">Pyrroline-5-carboxylate reductase 1</fullName>
    </submittedName>
</protein>
<gene>
    <name evidence="1" type="ORF">OWV82_014664</name>
</gene>
<dbReference type="EMBL" id="CM051401">
    <property type="protein sequence ID" value="KAJ4712417.1"/>
    <property type="molecule type" value="Genomic_DNA"/>
</dbReference>